<evidence type="ECO:0000256" key="8">
    <source>
        <dbReference type="SAM" id="Phobius"/>
    </source>
</evidence>
<dbReference type="InterPro" id="IPR005467">
    <property type="entry name" value="His_kinase_dom"/>
</dbReference>
<dbReference type="InterPro" id="IPR003594">
    <property type="entry name" value="HATPase_dom"/>
</dbReference>
<feature type="transmembrane region" description="Helical" evidence="8">
    <location>
        <begin position="140"/>
        <end position="157"/>
    </location>
</feature>
<dbReference type="eggNOG" id="arCOG06192">
    <property type="taxonomic scope" value="Archaea"/>
</dbReference>
<reference evidence="11" key="1">
    <citation type="journal article" date="2015" name="Microbiology">
        <title>Genome of Methanoregula boonei 6A8 reveals adaptations to oligotrophic peatland environments.</title>
        <authorList>
            <person name="Braeuer S."/>
            <person name="Cadillo-Quiroz H."/>
            <person name="Kyrpides N."/>
            <person name="Woyke T."/>
            <person name="Goodwin L."/>
            <person name="Detter C."/>
            <person name="Podell S."/>
            <person name="Yavitt J.B."/>
            <person name="Zinder S.H."/>
        </authorList>
    </citation>
    <scope>NUCLEOTIDE SEQUENCE [LARGE SCALE GENOMIC DNA]</scope>
    <source>
        <strain evidence="11">DSM 21154 / JCM 14090 / 6A8</strain>
    </source>
</reference>
<keyword evidence="8" id="KW-1133">Transmembrane helix</keyword>
<dbReference type="SUPFAM" id="SSF55785">
    <property type="entry name" value="PYP-like sensor domain (PAS domain)"/>
    <property type="match status" value="1"/>
</dbReference>
<keyword evidence="5" id="KW-0067">ATP-binding</keyword>
<dbReference type="InterPro" id="IPR035965">
    <property type="entry name" value="PAS-like_dom_sf"/>
</dbReference>
<keyword evidence="11" id="KW-1185">Reference proteome</keyword>
<keyword evidence="6" id="KW-0902">Two-component regulatory system</keyword>
<dbReference type="Proteomes" id="UP000002408">
    <property type="component" value="Chromosome"/>
</dbReference>
<keyword evidence="4 10" id="KW-0418">Kinase</keyword>
<dbReference type="Pfam" id="PF13188">
    <property type="entry name" value="PAS_8"/>
    <property type="match status" value="1"/>
</dbReference>
<dbReference type="InterPro" id="IPR004358">
    <property type="entry name" value="Sig_transdc_His_kin-like_C"/>
</dbReference>
<name>A7IA14_METB6</name>
<dbReference type="RefSeq" id="WP_012107631.1">
    <property type="nucleotide sequence ID" value="NC_009712.1"/>
</dbReference>
<dbReference type="GO" id="GO:0000160">
    <property type="term" value="P:phosphorelay signal transduction system"/>
    <property type="evidence" value="ECO:0007669"/>
    <property type="project" value="UniProtKB-KW"/>
</dbReference>
<feature type="transmembrane region" description="Helical" evidence="8">
    <location>
        <begin position="12"/>
        <end position="31"/>
    </location>
</feature>
<proteinExistence type="predicted"/>
<evidence type="ECO:0000256" key="5">
    <source>
        <dbReference type="ARBA" id="ARBA00022840"/>
    </source>
</evidence>
<dbReference type="EMBL" id="CP000780">
    <property type="protein sequence ID" value="ABS56575.1"/>
    <property type="molecule type" value="Genomic_DNA"/>
</dbReference>
<keyword evidence="1" id="KW-0597">Phosphoprotein</keyword>
<keyword evidence="7" id="KW-0175">Coiled coil</keyword>
<keyword evidence="8" id="KW-0812">Transmembrane</keyword>
<feature type="domain" description="Histidine kinase" evidence="9">
    <location>
        <begin position="493"/>
        <end position="591"/>
    </location>
</feature>
<dbReference type="Pfam" id="PF02518">
    <property type="entry name" value="HATPase_c"/>
    <property type="match status" value="1"/>
</dbReference>
<dbReference type="SMART" id="SM00387">
    <property type="entry name" value="HATPase_c"/>
    <property type="match status" value="1"/>
</dbReference>
<evidence type="ECO:0000256" key="4">
    <source>
        <dbReference type="ARBA" id="ARBA00022777"/>
    </source>
</evidence>
<feature type="transmembrane region" description="Helical" evidence="8">
    <location>
        <begin position="43"/>
        <end position="64"/>
    </location>
</feature>
<dbReference type="InterPro" id="IPR000014">
    <property type="entry name" value="PAS"/>
</dbReference>
<evidence type="ECO:0000256" key="1">
    <source>
        <dbReference type="ARBA" id="ARBA00022553"/>
    </source>
</evidence>
<dbReference type="PANTHER" id="PTHR43065:SF10">
    <property type="entry name" value="PEROXIDE STRESS-ACTIVATED HISTIDINE KINASE MAK3"/>
    <property type="match status" value="1"/>
</dbReference>
<keyword evidence="2" id="KW-0808">Transferase</keyword>
<dbReference type="PROSITE" id="PS50109">
    <property type="entry name" value="HIS_KIN"/>
    <property type="match status" value="1"/>
</dbReference>
<dbReference type="STRING" id="456442.Mboo_2061"/>
<accession>A7IA14</accession>
<evidence type="ECO:0000256" key="7">
    <source>
        <dbReference type="SAM" id="Coils"/>
    </source>
</evidence>
<evidence type="ECO:0000256" key="2">
    <source>
        <dbReference type="ARBA" id="ARBA00022679"/>
    </source>
</evidence>
<evidence type="ECO:0000256" key="6">
    <source>
        <dbReference type="ARBA" id="ARBA00023012"/>
    </source>
</evidence>
<dbReference type="PANTHER" id="PTHR43065">
    <property type="entry name" value="SENSOR HISTIDINE KINASE"/>
    <property type="match status" value="1"/>
</dbReference>
<feature type="transmembrane region" description="Helical" evidence="8">
    <location>
        <begin position="204"/>
        <end position="226"/>
    </location>
</feature>
<dbReference type="GO" id="GO:0016301">
    <property type="term" value="F:kinase activity"/>
    <property type="evidence" value="ECO:0007669"/>
    <property type="project" value="UniProtKB-KW"/>
</dbReference>
<keyword evidence="3" id="KW-0547">Nucleotide-binding</keyword>
<evidence type="ECO:0000256" key="3">
    <source>
        <dbReference type="ARBA" id="ARBA00022741"/>
    </source>
</evidence>
<dbReference type="Gene3D" id="3.30.565.10">
    <property type="entry name" value="Histidine kinase-like ATPase, C-terminal domain"/>
    <property type="match status" value="1"/>
</dbReference>
<evidence type="ECO:0000313" key="10">
    <source>
        <dbReference type="EMBL" id="ABS56575.1"/>
    </source>
</evidence>
<dbReference type="OrthoDB" id="8127at2157"/>
<dbReference type="PRINTS" id="PR00344">
    <property type="entry name" value="BCTRLSENSOR"/>
</dbReference>
<dbReference type="SUPFAM" id="SSF55874">
    <property type="entry name" value="ATPase domain of HSP90 chaperone/DNA topoisomerase II/histidine kinase"/>
    <property type="match status" value="1"/>
</dbReference>
<protein>
    <submittedName>
        <fullName evidence="10">Signal transduction histidine kinase regulating citrate/malate metabolism</fullName>
    </submittedName>
</protein>
<organism evidence="10 11">
    <name type="scientific">Methanoregula boonei (strain DSM 21154 / JCM 14090 / 6A8)</name>
    <dbReference type="NCBI Taxonomy" id="456442"/>
    <lineage>
        <taxon>Archaea</taxon>
        <taxon>Methanobacteriati</taxon>
        <taxon>Methanobacteriota</taxon>
        <taxon>Stenosarchaea group</taxon>
        <taxon>Methanomicrobia</taxon>
        <taxon>Methanomicrobiales</taxon>
        <taxon>Methanoregulaceae</taxon>
        <taxon>Methanoregula</taxon>
    </lineage>
</organism>
<evidence type="ECO:0000313" key="11">
    <source>
        <dbReference type="Proteomes" id="UP000002408"/>
    </source>
</evidence>
<dbReference type="AlphaFoldDB" id="A7IA14"/>
<dbReference type="InterPro" id="IPR036890">
    <property type="entry name" value="HATPase_C_sf"/>
</dbReference>
<evidence type="ECO:0000259" key="9">
    <source>
        <dbReference type="PROSITE" id="PS50109"/>
    </source>
</evidence>
<dbReference type="GO" id="GO:0005524">
    <property type="term" value="F:ATP binding"/>
    <property type="evidence" value="ECO:0007669"/>
    <property type="project" value="UniProtKB-KW"/>
</dbReference>
<feature type="transmembrane region" description="Helical" evidence="8">
    <location>
        <begin position="104"/>
        <end position="128"/>
    </location>
</feature>
<dbReference type="GeneID" id="25393950"/>
<feature type="transmembrane region" description="Helical" evidence="8">
    <location>
        <begin position="70"/>
        <end position="92"/>
    </location>
</feature>
<sequence>MIDLPFIPIDMVKSAVENFAVIVALLLLYYFIPDTVRSRSKLLFSLCVGLIFGFIAFITIPALWQALGAAPAAPLLGFDPLSLAGPTAGAPLQDLGNRILGINVILVPLSGFIAGPVSAVIVAGALLLGSLAAGGPPQPMDIITLVLGILLGALFYWCRTWDRFPRSYLVQVILLGAGFALMDSVLLVIRSQDQASTGPGTLPLTLPSFVICCVGIIILGLIVGFIDRKKQAEKEIRDYRDRLEGLVKERTTELRQANSLLKAAFEATADGIVVTDTEDVIRGYNRKAARILNLPESPPQDAGESRRYTDQIVASLSEPEKVIRHFAELAASSGQVVTTDVKFTGGGQFELYVHPQEIGNQIIGRVWSLHDITEQRMAEEALRSANNKLILLSSITRHDILNQLTALHACIDLMKENPEDRAVPGYLDLMEKTIEVIRLQVEFTSDYQDLGQKEPVWQDICQVFLAAAEPFANRNITFSCDTGALECYADALIGRVFYNMIDNSIRHGGYVSAIRLFLEKADPDLILVYEDNGIGVAPEEKDKIFLKGFGKHTGLGMFLIREILSITGMTIRETGIPGTGVRFEIRIPAGAFKFRPTTGK</sequence>
<dbReference type="Gene3D" id="3.30.450.20">
    <property type="entry name" value="PAS domain"/>
    <property type="match status" value="1"/>
</dbReference>
<dbReference type="KEGG" id="mbn:Mboo_2061"/>
<gene>
    <name evidence="10" type="ordered locus">Mboo_2061</name>
</gene>
<feature type="transmembrane region" description="Helical" evidence="8">
    <location>
        <begin position="169"/>
        <end position="189"/>
    </location>
</feature>
<dbReference type="HOGENOM" id="CLU_454658_0_0_2"/>
<keyword evidence="8" id="KW-0472">Membrane</keyword>
<feature type="coiled-coil region" evidence="7">
    <location>
        <begin position="222"/>
        <end position="249"/>
    </location>
</feature>